<name>A0ABV8TJB8_9ACTN</name>
<dbReference type="RefSeq" id="WP_381741828.1">
    <property type="nucleotide sequence ID" value="NZ_JBHSDP010000024.1"/>
</dbReference>
<dbReference type="Pfam" id="PF07179">
    <property type="entry name" value="SseB"/>
    <property type="match status" value="1"/>
</dbReference>
<feature type="compositionally biased region" description="Basic and acidic residues" evidence="1">
    <location>
        <begin position="20"/>
        <end position="29"/>
    </location>
</feature>
<organism evidence="3 4">
    <name type="scientific">Streptomyces andamanensis</name>
    <dbReference type="NCBI Taxonomy" id="1565035"/>
    <lineage>
        <taxon>Bacteria</taxon>
        <taxon>Bacillati</taxon>
        <taxon>Actinomycetota</taxon>
        <taxon>Actinomycetes</taxon>
        <taxon>Kitasatosporales</taxon>
        <taxon>Streptomycetaceae</taxon>
        <taxon>Streptomyces</taxon>
    </lineage>
</organism>
<feature type="region of interest" description="Disordered" evidence="1">
    <location>
        <begin position="1"/>
        <end position="29"/>
    </location>
</feature>
<dbReference type="InterPro" id="IPR009839">
    <property type="entry name" value="SseB_N"/>
</dbReference>
<protein>
    <submittedName>
        <fullName evidence="3">Type VII secretion system-associated protein</fullName>
    </submittedName>
</protein>
<dbReference type="EMBL" id="JBHSDP010000024">
    <property type="protein sequence ID" value="MFC4330794.1"/>
    <property type="molecule type" value="Genomic_DNA"/>
</dbReference>
<feature type="compositionally biased region" description="Low complexity" evidence="1">
    <location>
        <begin position="204"/>
        <end position="220"/>
    </location>
</feature>
<accession>A0ABV8TJB8</accession>
<reference evidence="4" key="1">
    <citation type="journal article" date="2019" name="Int. J. Syst. Evol. Microbiol.">
        <title>The Global Catalogue of Microorganisms (GCM) 10K type strain sequencing project: providing services to taxonomists for standard genome sequencing and annotation.</title>
        <authorList>
            <consortium name="The Broad Institute Genomics Platform"/>
            <consortium name="The Broad Institute Genome Sequencing Center for Infectious Disease"/>
            <person name="Wu L."/>
            <person name="Ma J."/>
        </authorList>
    </citation>
    <scope>NUCLEOTIDE SEQUENCE [LARGE SCALE GENOMIC DNA]</scope>
    <source>
        <strain evidence="4">PCU 347</strain>
    </source>
</reference>
<evidence type="ECO:0000313" key="3">
    <source>
        <dbReference type="EMBL" id="MFC4330794.1"/>
    </source>
</evidence>
<keyword evidence="4" id="KW-1185">Reference proteome</keyword>
<feature type="region of interest" description="Disordered" evidence="1">
    <location>
        <begin position="37"/>
        <end position="56"/>
    </location>
</feature>
<gene>
    <name evidence="3" type="ORF">ACFPC0_24005</name>
</gene>
<sequence>MSETSPNKQNDADPLSNIPDELREAAKAAPDHWLGLVDPGWRSEGPPPRWTVAGEYRSSPEGEVVEWRENEEYRPSPVALGWPTPTDPVDQAIQLASTGWGPPEDVTRQLAGTIVGIWLAADGTPLRTRTPDGTPIVPLFTSAGQMEAAGQFATSTIRVEELIGQLAEDEQLYLNPFGVVVMLVAPEAVLTSTDAVGEGEQGDAAAPAPGVSSGAAAITP</sequence>
<dbReference type="InterPro" id="IPR047659">
    <property type="entry name" value="T7SS_assoc"/>
</dbReference>
<evidence type="ECO:0000256" key="1">
    <source>
        <dbReference type="SAM" id="MobiDB-lite"/>
    </source>
</evidence>
<comment type="caution">
    <text evidence="3">The sequence shown here is derived from an EMBL/GenBank/DDBJ whole genome shotgun (WGS) entry which is preliminary data.</text>
</comment>
<proteinExistence type="predicted"/>
<dbReference type="NCBIfam" id="NF033532">
    <property type="entry name" value="lone7para_assoc"/>
    <property type="match status" value="1"/>
</dbReference>
<evidence type="ECO:0000313" key="4">
    <source>
        <dbReference type="Proteomes" id="UP001595824"/>
    </source>
</evidence>
<evidence type="ECO:0000259" key="2">
    <source>
        <dbReference type="Pfam" id="PF07179"/>
    </source>
</evidence>
<dbReference type="Proteomes" id="UP001595824">
    <property type="component" value="Unassembled WGS sequence"/>
</dbReference>
<feature type="domain" description="SseB protein N-terminal" evidence="2">
    <location>
        <begin position="127"/>
        <end position="189"/>
    </location>
</feature>
<feature type="region of interest" description="Disordered" evidence="1">
    <location>
        <begin position="199"/>
        <end position="220"/>
    </location>
</feature>